<evidence type="ECO:0008006" key="3">
    <source>
        <dbReference type="Google" id="ProtNLM"/>
    </source>
</evidence>
<dbReference type="SUPFAM" id="SSF53335">
    <property type="entry name" value="S-adenosyl-L-methionine-dependent methyltransferases"/>
    <property type="match status" value="1"/>
</dbReference>
<dbReference type="EMBL" id="MFJR01000007">
    <property type="protein sequence ID" value="OGG27020.1"/>
    <property type="molecule type" value="Genomic_DNA"/>
</dbReference>
<organism evidence="1 2">
    <name type="scientific">Candidatus Gottesmanbacteria bacterium RIFCSPLOWO2_01_FULL_39_12b</name>
    <dbReference type="NCBI Taxonomy" id="1798388"/>
    <lineage>
        <taxon>Bacteria</taxon>
        <taxon>Candidatus Gottesmaniibacteriota</taxon>
    </lineage>
</organism>
<dbReference type="CDD" id="cd02440">
    <property type="entry name" value="AdoMet_MTases"/>
    <property type="match status" value="1"/>
</dbReference>
<dbReference type="Gene3D" id="3.40.50.150">
    <property type="entry name" value="Vaccinia Virus protein VP39"/>
    <property type="match status" value="1"/>
</dbReference>
<reference evidence="1 2" key="1">
    <citation type="journal article" date="2016" name="Nat. Commun.">
        <title>Thousands of microbial genomes shed light on interconnected biogeochemical processes in an aquifer system.</title>
        <authorList>
            <person name="Anantharaman K."/>
            <person name="Brown C.T."/>
            <person name="Hug L.A."/>
            <person name="Sharon I."/>
            <person name="Castelle C.J."/>
            <person name="Probst A.J."/>
            <person name="Thomas B.C."/>
            <person name="Singh A."/>
            <person name="Wilkins M.J."/>
            <person name="Karaoz U."/>
            <person name="Brodie E.L."/>
            <person name="Williams K.H."/>
            <person name="Hubbard S.S."/>
            <person name="Banfield J.F."/>
        </authorList>
    </citation>
    <scope>NUCLEOTIDE SEQUENCE [LARGE SCALE GENOMIC DNA]</scope>
</reference>
<accession>A0A1F6AQQ2</accession>
<dbReference type="AlphaFoldDB" id="A0A1F6AQQ2"/>
<dbReference type="Proteomes" id="UP000176609">
    <property type="component" value="Unassembled WGS sequence"/>
</dbReference>
<gene>
    <name evidence="1" type="ORF">A2960_02645</name>
</gene>
<dbReference type="InterPro" id="IPR029063">
    <property type="entry name" value="SAM-dependent_MTases_sf"/>
</dbReference>
<protein>
    <recommendedName>
        <fullName evidence="3">Methyltransferase type 11 domain-containing protein</fullName>
    </recommendedName>
</protein>
<name>A0A1F6AQQ2_9BACT</name>
<comment type="caution">
    <text evidence="1">The sequence shown here is derived from an EMBL/GenBank/DDBJ whole genome shotgun (WGS) entry which is preliminary data.</text>
</comment>
<evidence type="ECO:0000313" key="1">
    <source>
        <dbReference type="EMBL" id="OGG27020.1"/>
    </source>
</evidence>
<dbReference type="Pfam" id="PF13489">
    <property type="entry name" value="Methyltransf_23"/>
    <property type="match status" value="1"/>
</dbReference>
<evidence type="ECO:0000313" key="2">
    <source>
        <dbReference type="Proteomes" id="UP000176609"/>
    </source>
</evidence>
<proteinExistence type="predicted"/>
<sequence length="100" mass="11208">MKIPEVIETIAQKRAELVVGRVLPYIKYAKRIIDIGCGTGHVAHLITKHGKKITPVDISNKSWISAIDPIIYDGKRLPFPDQSFNTSLLLMVLHHTPDPK</sequence>